<organism evidence="1 2">
    <name type="scientific">bacterium (Candidatus Ratteibacteria) CG15_BIG_FIL_POST_REV_8_21_14_020_41_12</name>
    <dbReference type="NCBI Taxonomy" id="2014291"/>
    <lineage>
        <taxon>Bacteria</taxon>
        <taxon>Candidatus Ratteibacteria</taxon>
    </lineage>
</organism>
<accession>A0A2M7GZB4</accession>
<proteinExistence type="predicted"/>
<reference evidence="2" key="1">
    <citation type="submission" date="2017-09" db="EMBL/GenBank/DDBJ databases">
        <title>Depth-based differentiation of microbial function through sediment-hosted aquifers and enrichment of novel symbionts in the deep terrestrial subsurface.</title>
        <authorList>
            <person name="Probst A.J."/>
            <person name="Ladd B."/>
            <person name="Jarett J.K."/>
            <person name="Geller-Mcgrath D.E."/>
            <person name="Sieber C.M.K."/>
            <person name="Emerson J.B."/>
            <person name="Anantharaman K."/>
            <person name="Thomas B.C."/>
            <person name="Malmstrom R."/>
            <person name="Stieglmeier M."/>
            <person name="Klingl A."/>
            <person name="Woyke T."/>
            <person name="Ryan C.M."/>
            <person name="Banfield J.F."/>
        </authorList>
    </citation>
    <scope>NUCLEOTIDE SEQUENCE [LARGE SCALE GENOMIC DNA]</scope>
</reference>
<name>A0A2M7GZB4_9BACT</name>
<gene>
    <name evidence="1" type="ORF">COW28_02485</name>
</gene>
<protein>
    <recommendedName>
        <fullName evidence="3">GIY-YIG domain-containing protein</fullName>
    </recommendedName>
</protein>
<evidence type="ECO:0000313" key="1">
    <source>
        <dbReference type="EMBL" id="PIW33827.1"/>
    </source>
</evidence>
<dbReference type="AlphaFoldDB" id="A0A2M7GZB4"/>
<dbReference type="Proteomes" id="UP000230025">
    <property type="component" value="Unassembled WGS sequence"/>
</dbReference>
<sequence length="134" mass="15628">MNASDCENFGEIGNFLQVIESWRQYENSPVTYFVVLNHSIPRLNGSSDILYIGYTENLGGENGRLWNYRYATEGNGNDFRIREYARRLVERGDSVSLRLCEQPPDGYSSHQYEGNLLKKFREEHWELPPWNSQG</sequence>
<comment type="caution">
    <text evidence="1">The sequence shown here is derived from an EMBL/GenBank/DDBJ whole genome shotgun (WGS) entry which is preliminary data.</text>
</comment>
<evidence type="ECO:0008006" key="3">
    <source>
        <dbReference type="Google" id="ProtNLM"/>
    </source>
</evidence>
<dbReference type="EMBL" id="PFFY01000117">
    <property type="protein sequence ID" value="PIW33827.1"/>
    <property type="molecule type" value="Genomic_DNA"/>
</dbReference>
<evidence type="ECO:0000313" key="2">
    <source>
        <dbReference type="Proteomes" id="UP000230025"/>
    </source>
</evidence>